<sequence>MRGERWAVPLHVRRLCAQDGCYRRLCAICKSTEQVRTVRLRARTLGTLVCFLSCCASRARASTEHKVRMPYEAGWVFISSGVHAIHLVRRRLTLVCRGQA</sequence>
<proteinExistence type="predicted"/>
<accession>A0ACB8R834</accession>
<keyword evidence="2" id="KW-1185">Reference proteome</keyword>
<dbReference type="EMBL" id="MU276221">
    <property type="protein sequence ID" value="KAI0040168.1"/>
    <property type="molecule type" value="Genomic_DNA"/>
</dbReference>
<evidence type="ECO:0000313" key="2">
    <source>
        <dbReference type="Proteomes" id="UP000814033"/>
    </source>
</evidence>
<dbReference type="Proteomes" id="UP000814033">
    <property type="component" value="Unassembled WGS sequence"/>
</dbReference>
<protein>
    <submittedName>
        <fullName evidence="1">Uncharacterized protein</fullName>
    </submittedName>
</protein>
<organism evidence="1 2">
    <name type="scientific">Auriscalpium vulgare</name>
    <dbReference type="NCBI Taxonomy" id="40419"/>
    <lineage>
        <taxon>Eukaryota</taxon>
        <taxon>Fungi</taxon>
        <taxon>Dikarya</taxon>
        <taxon>Basidiomycota</taxon>
        <taxon>Agaricomycotina</taxon>
        <taxon>Agaricomycetes</taxon>
        <taxon>Russulales</taxon>
        <taxon>Auriscalpiaceae</taxon>
        <taxon>Auriscalpium</taxon>
    </lineage>
</organism>
<gene>
    <name evidence="1" type="ORF">FA95DRAFT_914781</name>
</gene>
<name>A0ACB8R834_9AGAM</name>
<comment type="caution">
    <text evidence="1">The sequence shown here is derived from an EMBL/GenBank/DDBJ whole genome shotgun (WGS) entry which is preliminary data.</text>
</comment>
<reference evidence="1" key="1">
    <citation type="submission" date="2021-02" db="EMBL/GenBank/DDBJ databases">
        <authorList>
            <consortium name="DOE Joint Genome Institute"/>
            <person name="Ahrendt S."/>
            <person name="Looney B.P."/>
            <person name="Miyauchi S."/>
            <person name="Morin E."/>
            <person name="Drula E."/>
            <person name="Courty P.E."/>
            <person name="Chicoki N."/>
            <person name="Fauchery L."/>
            <person name="Kohler A."/>
            <person name="Kuo A."/>
            <person name="Labutti K."/>
            <person name="Pangilinan J."/>
            <person name="Lipzen A."/>
            <person name="Riley R."/>
            <person name="Andreopoulos W."/>
            <person name="He G."/>
            <person name="Johnson J."/>
            <person name="Barry K.W."/>
            <person name="Grigoriev I.V."/>
            <person name="Nagy L."/>
            <person name="Hibbett D."/>
            <person name="Henrissat B."/>
            <person name="Matheny P.B."/>
            <person name="Labbe J."/>
            <person name="Martin F."/>
        </authorList>
    </citation>
    <scope>NUCLEOTIDE SEQUENCE</scope>
    <source>
        <strain evidence="1">FP105234-sp</strain>
    </source>
</reference>
<evidence type="ECO:0000313" key="1">
    <source>
        <dbReference type="EMBL" id="KAI0040168.1"/>
    </source>
</evidence>
<reference evidence="1" key="2">
    <citation type="journal article" date="2022" name="New Phytol.">
        <title>Evolutionary transition to the ectomycorrhizal habit in the genomes of a hyperdiverse lineage of mushroom-forming fungi.</title>
        <authorList>
            <person name="Looney B."/>
            <person name="Miyauchi S."/>
            <person name="Morin E."/>
            <person name="Drula E."/>
            <person name="Courty P.E."/>
            <person name="Kohler A."/>
            <person name="Kuo A."/>
            <person name="LaButti K."/>
            <person name="Pangilinan J."/>
            <person name="Lipzen A."/>
            <person name="Riley R."/>
            <person name="Andreopoulos W."/>
            <person name="He G."/>
            <person name="Johnson J."/>
            <person name="Nolan M."/>
            <person name="Tritt A."/>
            <person name="Barry K.W."/>
            <person name="Grigoriev I.V."/>
            <person name="Nagy L.G."/>
            <person name="Hibbett D."/>
            <person name="Henrissat B."/>
            <person name="Matheny P.B."/>
            <person name="Labbe J."/>
            <person name="Martin F.M."/>
        </authorList>
    </citation>
    <scope>NUCLEOTIDE SEQUENCE</scope>
    <source>
        <strain evidence="1">FP105234-sp</strain>
    </source>
</reference>